<gene>
    <name evidence="3" type="ORF">KP803_09700</name>
</gene>
<organism evidence="3 4">
    <name type="scientific">Vibrio amylolyticus</name>
    <dbReference type="NCBI Taxonomy" id="2847292"/>
    <lineage>
        <taxon>Bacteria</taxon>
        <taxon>Pseudomonadati</taxon>
        <taxon>Pseudomonadota</taxon>
        <taxon>Gammaproteobacteria</taxon>
        <taxon>Vibrionales</taxon>
        <taxon>Vibrionaceae</taxon>
        <taxon>Vibrio</taxon>
    </lineage>
</organism>
<proteinExistence type="predicted"/>
<dbReference type="SUPFAM" id="SSF69304">
    <property type="entry name" value="Tricorn protease N-terminal domain"/>
    <property type="match status" value="1"/>
</dbReference>
<dbReference type="EMBL" id="JAJHVV010000005">
    <property type="protein sequence ID" value="MCK6263544.1"/>
    <property type="molecule type" value="Genomic_DNA"/>
</dbReference>
<dbReference type="AlphaFoldDB" id="A0A9X1XQ70"/>
<evidence type="ECO:0000313" key="3">
    <source>
        <dbReference type="EMBL" id="MCK6263544.1"/>
    </source>
</evidence>
<evidence type="ECO:0000313" key="4">
    <source>
        <dbReference type="Proteomes" id="UP001139559"/>
    </source>
</evidence>
<keyword evidence="4" id="KW-1185">Reference proteome</keyword>
<accession>A0A9X1XQ70</accession>
<keyword evidence="2" id="KW-0732">Signal</keyword>
<dbReference type="Pfam" id="PF08139">
    <property type="entry name" value="LPAM_1"/>
    <property type="match status" value="1"/>
</dbReference>
<reference evidence="3" key="1">
    <citation type="submission" date="2021-11" db="EMBL/GenBank/DDBJ databases">
        <title>Vibrio ZSDE26 sp. nov. and Vibrio ZSDZ34 sp. nov., isolated from coastal seawater in Qingdao.</title>
        <authorList>
            <person name="Zhang P."/>
        </authorList>
    </citation>
    <scope>NUCLEOTIDE SEQUENCE</scope>
    <source>
        <strain evidence="3">ZSDE26</strain>
    </source>
</reference>
<dbReference type="InterPro" id="IPR011042">
    <property type="entry name" value="6-blade_b-propeller_TolB-like"/>
</dbReference>
<name>A0A9X1XQ70_9VIBR</name>
<dbReference type="PROSITE" id="PS51257">
    <property type="entry name" value="PROKAR_LIPOPROTEIN"/>
    <property type="match status" value="1"/>
</dbReference>
<dbReference type="RefSeq" id="WP_248008625.1">
    <property type="nucleotide sequence ID" value="NZ_JAJHVV010000005.1"/>
</dbReference>
<evidence type="ECO:0000256" key="1">
    <source>
        <dbReference type="ARBA" id="ARBA00017922"/>
    </source>
</evidence>
<dbReference type="InterPro" id="IPR012640">
    <property type="entry name" value="Membr_lipoprot_lipid_attach_CS"/>
</dbReference>
<sequence length="355" mass="41132">MKKILLAFLSAILLAACSEDDGKIYVGEHNYYVMAPSEVSEQKGTFDYQEKLFPRYYIYRADEWPREDLSDVSSYDLPRIQFYWANMSDKSHPMYSDYERRAKIWSMKTDGTDLRLVVEDPLIGLTGKGKMVRSPNNRYLAYSRAVDGEAVYDLETGEIHSLTSRRGPNGFLWAEDSSYLYYLVRGSHGPATYRWDAETHEKTPVDISIRDTGVIIEGIRYNVSDVGVGTFDEKSNERISSIPWHETIENWREARAEYRSISPLGKYAWVASKQHRFFIDIENQTAEVNNNYMPYILGLDGRFATGVRHAMVMDVRDNETKQAWKWRPLGMNRSLEQSSLYNSLANDGTWFKEVE</sequence>
<evidence type="ECO:0000256" key="2">
    <source>
        <dbReference type="ARBA" id="ARBA00022729"/>
    </source>
</evidence>
<protein>
    <recommendedName>
        <fullName evidence="1">Type IV secretion system putative lipoprotein virB7</fullName>
    </recommendedName>
</protein>
<comment type="caution">
    <text evidence="3">The sequence shown here is derived from an EMBL/GenBank/DDBJ whole genome shotgun (WGS) entry which is preliminary data.</text>
</comment>
<dbReference type="Proteomes" id="UP001139559">
    <property type="component" value="Unassembled WGS sequence"/>
</dbReference>
<dbReference type="Gene3D" id="2.120.10.30">
    <property type="entry name" value="TolB, C-terminal domain"/>
    <property type="match status" value="1"/>
</dbReference>
<keyword evidence="3" id="KW-0449">Lipoprotein</keyword>